<gene>
    <name evidence="1" type="ORF">ATK78_2192</name>
</gene>
<dbReference type="EMBL" id="SNYC01000004">
    <property type="protein sequence ID" value="TDQ10033.1"/>
    <property type="molecule type" value="Genomic_DNA"/>
</dbReference>
<organism evidence="1 2">
    <name type="scientific">Pedobacter metabolipauper</name>
    <dbReference type="NCBI Taxonomy" id="425513"/>
    <lineage>
        <taxon>Bacteria</taxon>
        <taxon>Pseudomonadati</taxon>
        <taxon>Bacteroidota</taxon>
        <taxon>Sphingobacteriia</taxon>
        <taxon>Sphingobacteriales</taxon>
        <taxon>Sphingobacteriaceae</taxon>
        <taxon>Pedobacter</taxon>
    </lineage>
</organism>
<protein>
    <recommendedName>
        <fullName evidence="3">TraB family protein</fullName>
    </recommendedName>
</protein>
<accession>A0A4R6SXU0</accession>
<reference evidence="1 2" key="1">
    <citation type="submission" date="2019-03" db="EMBL/GenBank/DDBJ databases">
        <title>Genomic Encyclopedia of Archaeal and Bacterial Type Strains, Phase II (KMG-II): from individual species to whole genera.</title>
        <authorList>
            <person name="Goeker M."/>
        </authorList>
    </citation>
    <scope>NUCLEOTIDE SEQUENCE [LARGE SCALE GENOMIC DNA]</scope>
    <source>
        <strain evidence="1 2">DSM 19035</strain>
    </source>
</reference>
<dbReference type="AlphaFoldDB" id="A0A4R6SXU0"/>
<dbReference type="Pfam" id="PF18950">
    <property type="entry name" value="DUF5694"/>
    <property type="match status" value="1"/>
</dbReference>
<proteinExistence type="predicted"/>
<dbReference type="InterPro" id="IPR043749">
    <property type="entry name" value="DUF5694"/>
</dbReference>
<dbReference type="Proteomes" id="UP000295620">
    <property type="component" value="Unassembled WGS sequence"/>
</dbReference>
<comment type="caution">
    <text evidence="1">The sequence shown here is derived from an EMBL/GenBank/DDBJ whole genome shotgun (WGS) entry which is preliminary data.</text>
</comment>
<evidence type="ECO:0008006" key="3">
    <source>
        <dbReference type="Google" id="ProtNLM"/>
    </source>
</evidence>
<evidence type="ECO:0000313" key="2">
    <source>
        <dbReference type="Proteomes" id="UP000295620"/>
    </source>
</evidence>
<dbReference type="OrthoDB" id="7055505at2"/>
<name>A0A4R6SXU0_9SPHI</name>
<keyword evidence="2" id="KW-1185">Reference proteome</keyword>
<dbReference type="RefSeq" id="WP_133576073.1">
    <property type="nucleotide sequence ID" value="NZ_SNYC01000004.1"/>
</dbReference>
<evidence type="ECO:0000313" key="1">
    <source>
        <dbReference type="EMBL" id="TDQ10033.1"/>
    </source>
</evidence>
<sequence>MNTKLVIFFVLLTGLQYGSKAQSSNKPMPLKKEILLIGTFHFNNPNADAVKTVDFDITTPASQKELEMISTKIKAFNPDKIFVEWEYNDQQQLDSLYQLYLNDQYEKHIDQTYKNKRNYRFYAQNEIFQLAFRAGKKAGLTQINGVDYPLDLPVDTVMKAIQEAGQDQLMQTIQNTTSAMEKEANQKRRTMNLTQLILDANTTAFRRSNYGFYVSTLNRAGKDDNFAGALSVSEWYRRNLYMYALVQKLTKATDQKIVLLLGAGHISMIRQFIDGDDQFKITELKEIIK</sequence>